<dbReference type="AlphaFoldDB" id="A0A368FY24"/>
<sequence>MAVKREKRNVFTTEIANSVTKSSVEEVASRVTSPPVEDIVVNITTSSKDEMMRTIYAGADSTMRASISATFTILANSTSLAEAAEISDTSTFSSYEPTSASDQTSDVFQENTTMTNFLTEKHVVNNSSTGLAFANGTSTKEVAGEESLHKKRTGVGTPLVIPFALRCSKV</sequence>
<gene>
    <name evidence="1" type="ORF">ANCCAN_18239</name>
</gene>
<dbReference type="EMBL" id="JOJR01000614">
    <property type="protein sequence ID" value="RCN35889.1"/>
    <property type="molecule type" value="Genomic_DNA"/>
</dbReference>
<proteinExistence type="predicted"/>
<comment type="caution">
    <text evidence="1">The sequence shown here is derived from an EMBL/GenBank/DDBJ whole genome shotgun (WGS) entry which is preliminary data.</text>
</comment>
<keyword evidence="2" id="KW-1185">Reference proteome</keyword>
<organism evidence="1 2">
    <name type="scientific">Ancylostoma caninum</name>
    <name type="common">Dog hookworm</name>
    <dbReference type="NCBI Taxonomy" id="29170"/>
    <lineage>
        <taxon>Eukaryota</taxon>
        <taxon>Metazoa</taxon>
        <taxon>Ecdysozoa</taxon>
        <taxon>Nematoda</taxon>
        <taxon>Chromadorea</taxon>
        <taxon>Rhabditida</taxon>
        <taxon>Rhabditina</taxon>
        <taxon>Rhabditomorpha</taxon>
        <taxon>Strongyloidea</taxon>
        <taxon>Ancylostomatidae</taxon>
        <taxon>Ancylostomatinae</taxon>
        <taxon>Ancylostoma</taxon>
    </lineage>
</organism>
<dbReference type="OrthoDB" id="10607849at2759"/>
<name>A0A368FY24_ANCCA</name>
<protein>
    <submittedName>
        <fullName evidence="1">Uncharacterized protein</fullName>
    </submittedName>
</protein>
<reference evidence="1 2" key="1">
    <citation type="submission" date="2014-10" db="EMBL/GenBank/DDBJ databases">
        <title>Draft genome of the hookworm Ancylostoma caninum.</title>
        <authorList>
            <person name="Mitreva M."/>
        </authorList>
    </citation>
    <scope>NUCLEOTIDE SEQUENCE [LARGE SCALE GENOMIC DNA]</scope>
    <source>
        <strain evidence="1 2">Baltimore</strain>
    </source>
</reference>
<evidence type="ECO:0000313" key="1">
    <source>
        <dbReference type="EMBL" id="RCN35889.1"/>
    </source>
</evidence>
<accession>A0A368FY24</accession>
<evidence type="ECO:0000313" key="2">
    <source>
        <dbReference type="Proteomes" id="UP000252519"/>
    </source>
</evidence>
<dbReference type="Proteomes" id="UP000252519">
    <property type="component" value="Unassembled WGS sequence"/>
</dbReference>